<keyword evidence="1" id="KW-0863">Zinc-finger</keyword>
<dbReference type="GO" id="GO:0003676">
    <property type="term" value="F:nucleic acid binding"/>
    <property type="evidence" value="ECO:0007669"/>
    <property type="project" value="InterPro"/>
</dbReference>
<sequence>MVSEVRALPPLIIHGEQDAAAAAWKLWLQRFKLFLSANGYDSKDAKEDKQVAMFLHLIGEQCLVIFNSFGLNDKLEDKSLKLEDVINKFNDHFVPKKNLTYVRHKFFTRSQQEGESIDNYVSVLNKMSYDCEFDKLRKDLVKDILVVGITNIHLKERLLREDNLDLDKAVSICKTAEITSLRVKTLDNAAKNVKEESVYHVQKSNLQQSRQYASSRKNDRVVSCYRCGESGHYANRCRRGRQNNRRVVDVRTRVSESRGRVPRSLATGLKMSS</sequence>
<name>A0A8D8UHX6_9HEMI</name>
<accession>A0A8D8UHX6</accession>
<dbReference type="Pfam" id="PF00098">
    <property type="entry name" value="zf-CCHC"/>
    <property type="match status" value="1"/>
</dbReference>
<dbReference type="SMART" id="SM00343">
    <property type="entry name" value="ZnF_C2HC"/>
    <property type="match status" value="1"/>
</dbReference>
<dbReference type="GO" id="GO:0008270">
    <property type="term" value="F:zinc ion binding"/>
    <property type="evidence" value="ECO:0007669"/>
    <property type="project" value="UniProtKB-KW"/>
</dbReference>
<organism evidence="3">
    <name type="scientific">Cacopsylla melanoneura</name>
    <dbReference type="NCBI Taxonomy" id="428564"/>
    <lineage>
        <taxon>Eukaryota</taxon>
        <taxon>Metazoa</taxon>
        <taxon>Ecdysozoa</taxon>
        <taxon>Arthropoda</taxon>
        <taxon>Hexapoda</taxon>
        <taxon>Insecta</taxon>
        <taxon>Pterygota</taxon>
        <taxon>Neoptera</taxon>
        <taxon>Paraneoptera</taxon>
        <taxon>Hemiptera</taxon>
        <taxon>Sternorrhyncha</taxon>
        <taxon>Psylloidea</taxon>
        <taxon>Psyllidae</taxon>
        <taxon>Psyllinae</taxon>
        <taxon>Cacopsylla</taxon>
    </lineage>
</organism>
<evidence type="ECO:0000256" key="1">
    <source>
        <dbReference type="PROSITE-ProRule" id="PRU00047"/>
    </source>
</evidence>
<dbReference type="AlphaFoldDB" id="A0A8D8UHX6"/>
<dbReference type="PANTHER" id="PTHR33198:SF20">
    <property type="entry name" value="RETROTRANSPOSON GAG DOMAIN-CONTAINING PROTEIN"/>
    <property type="match status" value="1"/>
</dbReference>
<protein>
    <recommendedName>
        <fullName evidence="2">CCHC-type domain-containing protein</fullName>
    </recommendedName>
</protein>
<reference evidence="3" key="1">
    <citation type="submission" date="2021-05" db="EMBL/GenBank/DDBJ databases">
        <authorList>
            <person name="Alioto T."/>
            <person name="Alioto T."/>
            <person name="Gomez Garrido J."/>
        </authorList>
    </citation>
    <scope>NUCLEOTIDE SEQUENCE</scope>
</reference>
<dbReference type="PANTHER" id="PTHR33198">
    <property type="entry name" value="ANK_REP_REGION DOMAIN-CONTAINING PROTEIN-RELATED"/>
    <property type="match status" value="1"/>
</dbReference>
<keyword evidence="1" id="KW-0862">Zinc</keyword>
<evidence type="ECO:0000259" key="2">
    <source>
        <dbReference type="PROSITE" id="PS50158"/>
    </source>
</evidence>
<dbReference type="EMBL" id="HBUF01342196">
    <property type="protein sequence ID" value="CAG6705076.1"/>
    <property type="molecule type" value="Transcribed_RNA"/>
</dbReference>
<keyword evidence="1" id="KW-0479">Metal-binding</keyword>
<dbReference type="InterPro" id="IPR036875">
    <property type="entry name" value="Znf_CCHC_sf"/>
</dbReference>
<dbReference type="PROSITE" id="PS50158">
    <property type="entry name" value="ZF_CCHC"/>
    <property type="match status" value="1"/>
</dbReference>
<proteinExistence type="predicted"/>
<evidence type="ECO:0000313" key="3">
    <source>
        <dbReference type="EMBL" id="CAG6705076.1"/>
    </source>
</evidence>
<feature type="domain" description="CCHC-type" evidence="2">
    <location>
        <begin position="224"/>
        <end position="239"/>
    </location>
</feature>
<dbReference type="SUPFAM" id="SSF57756">
    <property type="entry name" value="Retrovirus zinc finger-like domains"/>
    <property type="match status" value="1"/>
</dbReference>
<dbReference type="Gene3D" id="4.10.60.10">
    <property type="entry name" value="Zinc finger, CCHC-type"/>
    <property type="match status" value="1"/>
</dbReference>
<dbReference type="InterPro" id="IPR001878">
    <property type="entry name" value="Znf_CCHC"/>
</dbReference>